<dbReference type="Proteomes" id="UP000196587">
    <property type="component" value="Unassembled WGS sequence"/>
</dbReference>
<dbReference type="InterPro" id="IPR037066">
    <property type="entry name" value="Plug_dom_sf"/>
</dbReference>
<dbReference type="FunFam" id="2.170.130.10:FF:000008">
    <property type="entry name" value="SusC/RagA family TonB-linked outer membrane protein"/>
    <property type="match status" value="1"/>
</dbReference>
<dbReference type="EMBL" id="NFKE01000006">
    <property type="protein sequence ID" value="OUP33974.1"/>
    <property type="molecule type" value="Genomic_DNA"/>
</dbReference>
<comment type="similarity">
    <text evidence="8 9">Belongs to the TonB-dependent receptor family.</text>
</comment>
<dbReference type="Pfam" id="PF13715">
    <property type="entry name" value="CarbopepD_reg_2"/>
    <property type="match status" value="1"/>
</dbReference>
<dbReference type="InterPro" id="IPR023996">
    <property type="entry name" value="TonB-dep_OMP_SusC/RagA"/>
</dbReference>
<feature type="signal peptide" evidence="10">
    <location>
        <begin position="1"/>
        <end position="27"/>
    </location>
</feature>
<keyword evidence="14" id="KW-0675">Receptor</keyword>
<dbReference type="GO" id="GO:0009279">
    <property type="term" value="C:cell outer membrane"/>
    <property type="evidence" value="ECO:0007669"/>
    <property type="project" value="UniProtKB-SubCell"/>
</dbReference>
<dbReference type="Pfam" id="PF07715">
    <property type="entry name" value="Plug"/>
    <property type="match status" value="1"/>
</dbReference>
<dbReference type="SUPFAM" id="SSF49464">
    <property type="entry name" value="Carboxypeptidase regulatory domain-like"/>
    <property type="match status" value="1"/>
</dbReference>
<evidence type="ECO:0000313" key="15">
    <source>
        <dbReference type="EMBL" id="RGV56455.1"/>
    </source>
</evidence>
<dbReference type="AlphaFoldDB" id="A0A1Y4JND7"/>
<keyword evidence="2 8" id="KW-0813">Transport</keyword>
<feature type="domain" description="TonB-dependent receptor plug" evidence="12">
    <location>
        <begin position="118"/>
        <end position="233"/>
    </location>
</feature>
<comment type="caution">
    <text evidence="13">The sequence shown here is derived from an EMBL/GenBank/DDBJ whole genome shotgun (WGS) entry which is preliminary data.</text>
</comment>
<evidence type="ECO:0000313" key="14">
    <source>
        <dbReference type="EMBL" id="RGT35733.1"/>
    </source>
</evidence>
<gene>
    <name evidence="13" type="ORF">B5F24_09395</name>
    <name evidence="15" type="ORF">DWW09_05890</name>
    <name evidence="14" type="ORF">DWX38_01850</name>
</gene>
<evidence type="ECO:0000256" key="8">
    <source>
        <dbReference type="PROSITE-ProRule" id="PRU01360"/>
    </source>
</evidence>
<keyword evidence="5 9" id="KW-0798">TonB box</keyword>
<keyword evidence="10" id="KW-0732">Signal</keyword>
<reference evidence="17 18" key="3">
    <citation type="submission" date="2018-08" db="EMBL/GenBank/DDBJ databases">
        <title>A genome reference for cultivated species of the human gut microbiota.</title>
        <authorList>
            <person name="Zou Y."/>
            <person name="Xue W."/>
            <person name="Luo G."/>
        </authorList>
    </citation>
    <scope>NUCLEOTIDE SEQUENCE [LARGE SCALE GENOMIC DNA]</scope>
    <source>
        <strain evidence="15 17">AF14-27</strain>
        <strain evidence="14 18">AF19-1AC</strain>
    </source>
</reference>
<dbReference type="Proteomes" id="UP000284366">
    <property type="component" value="Unassembled WGS sequence"/>
</dbReference>
<keyword evidence="4 8" id="KW-0812">Transmembrane</keyword>
<dbReference type="SUPFAM" id="SSF56935">
    <property type="entry name" value="Porins"/>
    <property type="match status" value="1"/>
</dbReference>
<evidence type="ECO:0000256" key="4">
    <source>
        <dbReference type="ARBA" id="ARBA00022692"/>
    </source>
</evidence>
<evidence type="ECO:0000259" key="11">
    <source>
        <dbReference type="Pfam" id="PF00593"/>
    </source>
</evidence>
<dbReference type="EMBL" id="QRZG01000007">
    <property type="protein sequence ID" value="RGV56455.1"/>
    <property type="molecule type" value="Genomic_DNA"/>
</dbReference>
<dbReference type="Proteomes" id="UP000285159">
    <property type="component" value="Unassembled WGS sequence"/>
</dbReference>
<dbReference type="InterPro" id="IPR012910">
    <property type="entry name" value="Plug_dom"/>
</dbReference>
<sequence length="1003" mass="111344">MKQVNLRIYRTILPLLLGLFLSVGAYAQNITVKGHVKDALGGVIGANVVEKGNTTNGTITDLDGNFTLTVPQGATLVVSFIGYKTQEVVAASSVIVNMEDDAELLETVVVIGYGSVKKNDLTGSVTAIKADEINRGAITSPDQMLQGKVPGLLVTPASGDPTGGATIRIRGAASLYASNDPLIVIDGVPVTSDGGAGMANPLASVNPNDIESYTVLKDASATAIYGSRASNGVIIITTKKGSGDKMKVSYNSSYSLKQNTSTLDMMTGDQYRQYITEVYGADDPRLAMMGNANTNWQDLIYRTAFSTDQNVSLYGNAKSVLPYRVSLGYTYDQATLKEGDNQRANLGISLSPKFFQEHLSVNVNLKGIYNRANYPNSGAVGSAVDFDPTQSPYFYDANGNIDTSKSGGYFNWINADGSANTMASINPLSQLYDNYNVNDTWRSMGNVQLDYKIHGFEDLRVNLNLGYDLARTEGTKYSELGSILSMRNGAQDYYENYANYNANTLLEFYANYNKDFGIHHLDVMAGYSWQHNYVKNDNIQYYNNDRSNVYLDSPSDRKEYYLVSFFGRINYSLNSKYLFTVSLRDDASSRFSKSNRWGLFPSAAFAWNIAEENFLKESDAPISSLKLRLGWGQTGQQDIGIDRCYAYQAKYTQSSALATRIPWGNGYIYTLAPNAYNPDIKWETTETYNVGLDFGFLKGRINGTIDAYLRKTKDLLNDVTTPMGVNFSNKVISNVGDMENKGLEFNLNFIPIERKDMRWTINVNGTWQDTKITKLTNNPTPDYLGVEVGANMGGTGGYTSLYSVGYSPYTYHLYQQAYDENGKPLQNVLVDRDGDGQITAQDRYITDKSIQPKFFYGIGSQFTYKNWDFGFNAHGSVGGYALNRIKMNTATSYSDDYTKGYLNNLSPYCMETGWKATISEQQKYSDMFLENTTFFRMDDINVGYTFDKIKNWGGKIRVAASVQNVFTITKYSGLDPELTEADGVDNNLIPRPRLYTLRLNINF</sequence>
<evidence type="ECO:0000313" key="17">
    <source>
        <dbReference type="Proteomes" id="UP000284366"/>
    </source>
</evidence>
<dbReference type="PROSITE" id="PS52016">
    <property type="entry name" value="TONB_DEPENDENT_REC_3"/>
    <property type="match status" value="1"/>
</dbReference>
<dbReference type="NCBIfam" id="TIGR04056">
    <property type="entry name" value="OMP_RagA_SusC"/>
    <property type="match status" value="1"/>
</dbReference>
<keyword evidence="6 8" id="KW-0472">Membrane</keyword>
<dbReference type="Gene3D" id="2.40.170.20">
    <property type="entry name" value="TonB-dependent receptor, beta-barrel domain"/>
    <property type="match status" value="1"/>
</dbReference>
<dbReference type="InterPro" id="IPR023997">
    <property type="entry name" value="TonB-dep_OMP_SusC/RagA_CS"/>
</dbReference>
<evidence type="ECO:0000313" key="16">
    <source>
        <dbReference type="Proteomes" id="UP000196587"/>
    </source>
</evidence>
<evidence type="ECO:0000313" key="13">
    <source>
        <dbReference type="EMBL" id="OUP33974.1"/>
    </source>
</evidence>
<evidence type="ECO:0000256" key="6">
    <source>
        <dbReference type="ARBA" id="ARBA00023136"/>
    </source>
</evidence>
<evidence type="ECO:0000256" key="5">
    <source>
        <dbReference type="ARBA" id="ARBA00023077"/>
    </source>
</evidence>
<reference evidence="16" key="1">
    <citation type="submission" date="2017-04" db="EMBL/GenBank/DDBJ databases">
        <title>Function of individual gut microbiota members based on whole genome sequencing of pure cultures obtained from chicken caecum.</title>
        <authorList>
            <person name="Medvecky M."/>
            <person name="Cejkova D."/>
            <person name="Polansky O."/>
            <person name="Karasova D."/>
            <person name="Kubasova T."/>
            <person name="Cizek A."/>
            <person name="Rychlik I."/>
        </authorList>
    </citation>
    <scope>NUCLEOTIDE SEQUENCE [LARGE SCALE GENOMIC DNA]</scope>
    <source>
        <strain evidence="16">An189</strain>
    </source>
</reference>
<dbReference type="Gene3D" id="2.60.40.1120">
    <property type="entry name" value="Carboxypeptidase-like, regulatory domain"/>
    <property type="match status" value="1"/>
</dbReference>
<protein>
    <submittedName>
        <fullName evidence="14">TonB-dependent receptor</fullName>
    </submittedName>
</protein>
<name>A0A1Y4JND7_9BACE</name>
<evidence type="ECO:0000256" key="2">
    <source>
        <dbReference type="ARBA" id="ARBA00022448"/>
    </source>
</evidence>
<dbReference type="InterPro" id="IPR000531">
    <property type="entry name" value="Beta-barrel_TonB"/>
</dbReference>
<keyword evidence="7 8" id="KW-0998">Cell outer membrane</keyword>
<feature type="domain" description="TonB-dependent receptor-like beta-barrel" evidence="11">
    <location>
        <begin position="395"/>
        <end position="965"/>
    </location>
</feature>
<accession>A0A1Y4JND7</accession>
<evidence type="ECO:0000313" key="18">
    <source>
        <dbReference type="Proteomes" id="UP000285159"/>
    </source>
</evidence>
<dbReference type="NCBIfam" id="TIGR04057">
    <property type="entry name" value="SusC_RagA_signa"/>
    <property type="match status" value="1"/>
</dbReference>
<comment type="subcellular location">
    <subcellularLocation>
        <location evidence="1 8">Cell outer membrane</location>
        <topology evidence="1 8">Multi-pass membrane protein</topology>
    </subcellularLocation>
</comment>
<evidence type="ECO:0000256" key="9">
    <source>
        <dbReference type="RuleBase" id="RU003357"/>
    </source>
</evidence>
<feature type="chain" id="PRO_5036312729" evidence="10">
    <location>
        <begin position="28"/>
        <end position="1003"/>
    </location>
</feature>
<dbReference type="EMBL" id="QRWP01000001">
    <property type="protein sequence ID" value="RGT35733.1"/>
    <property type="molecule type" value="Genomic_DNA"/>
</dbReference>
<evidence type="ECO:0000259" key="12">
    <source>
        <dbReference type="Pfam" id="PF07715"/>
    </source>
</evidence>
<evidence type="ECO:0000256" key="10">
    <source>
        <dbReference type="SAM" id="SignalP"/>
    </source>
</evidence>
<dbReference type="InterPro" id="IPR008969">
    <property type="entry name" value="CarboxyPept-like_regulatory"/>
</dbReference>
<evidence type="ECO:0000256" key="7">
    <source>
        <dbReference type="ARBA" id="ARBA00023237"/>
    </source>
</evidence>
<dbReference type="InterPro" id="IPR036942">
    <property type="entry name" value="Beta-barrel_TonB_sf"/>
</dbReference>
<dbReference type="Gene3D" id="2.170.130.10">
    <property type="entry name" value="TonB-dependent receptor, plug domain"/>
    <property type="match status" value="1"/>
</dbReference>
<reference evidence="13" key="2">
    <citation type="journal article" date="2018" name="BMC Genomics">
        <title>Whole genome sequencing and function prediction of 133 gut anaerobes isolated from chicken caecum in pure cultures.</title>
        <authorList>
            <person name="Medvecky M."/>
            <person name="Cejkova D."/>
            <person name="Polansky O."/>
            <person name="Karasova D."/>
            <person name="Kubasova T."/>
            <person name="Cizek A."/>
            <person name="Rychlik I."/>
        </authorList>
    </citation>
    <scope>NUCLEOTIDE SEQUENCE</scope>
    <source>
        <strain evidence="13">An189</strain>
    </source>
</reference>
<evidence type="ECO:0000256" key="3">
    <source>
        <dbReference type="ARBA" id="ARBA00022452"/>
    </source>
</evidence>
<dbReference type="RefSeq" id="WP_087412769.1">
    <property type="nucleotide sequence ID" value="NZ_CAJLSL010000003.1"/>
</dbReference>
<dbReference type="InterPro" id="IPR039426">
    <property type="entry name" value="TonB-dep_rcpt-like"/>
</dbReference>
<proteinExistence type="inferred from homology"/>
<dbReference type="Pfam" id="PF00593">
    <property type="entry name" value="TonB_dep_Rec_b-barrel"/>
    <property type="match status" value="1"/>
</dbReference>
<organism evidence="13 16">
    <name type="scientific">Bacteroides clarus</name>
    <dbReference type="NCBI Taxonomy" id="626929"/>
    <lineage>
        <taxon>Bacteria</taxon>
        <taxon>Pseudomonadati</taxon>
        <taxon>Bacteroidota</taxon>
        <taxon>Bacteroidia</taxon>
        <taxon>Bacteroidales</taxon>
        <taxon>Bacteroidaceae</taxon>
        <taxon>Bacteroides</taxon>
    </lineage>
</organism>
<keyword evidence="3 8" id="KW-1134">Transmembrane beta strand</keyword>
<evidence type="ECO:0000256" key="1">
    <source>
        <dbReference type="ARBA" id="ARBA00004571"/>
    </source>
</evidence>